<dbReference type="EMBL" id="LVWI01000056">
    <property type="protein sequence ID" value="OKP83976.1"/>
    <property type="molecule type" value="Genomic_DNA"/>
</dbReference>
<dbReference type="RefSeq" id="WP_074083211.1">
    <property type="nucleotide sequence ID" value="NZ_LVWI01000056.1"/>
</dbReference>
<keyword evidence="4" id="KW-1185">Reference proteome</keyword>
<feature type="compositionally biased region" description="Low complexity" evidence="1">
    <location>
        <begin position="41"/>
        <end position="78"/>
    </location>
</feature>
<dbReference type="Pfam" id="PF14172">
    <property type="entry name" value="DUF4309"/>
    <property type="match status" value="1"/>
</dbReference>
<feature type="signal peptide" evidence="2">
    <location>
        <begin position="1"/>
        <end position="22"/>
    </location>
</feature>
<evidence type="ECO:0000313" key="4">
    <source>
        <dbReference type="Proteomes" id="UP000186058"/>
    </source>
</evidence>
<proteinExistence type="predicted"/>
<comment type="caution">
    <text evidence="3">The sequence shown here is derived from an EMBL/GenBank/DDBJ whole genome shotgun (WGS) entry which is preliminary data.</text>
</comment>
<reference evidence="3 4" key="1">
    <citation type="submission" date="2016-03" db="EMBL/GenBank/DDBJ databases">
        <authorList>
            <person name="Sant'Anna F.H."/>
            <person name="Ambrosini A."/>
            <person name="Souza R."/>
            <person name="Bach E."/>
            <person name="Fernandes G."/>
            <person name="Balsanelli E."/>
            <person name="Baura V.A."/>
            <person name="Souza E.M."/>
            <person name="Passaglia L."/>
        </authorList>
    </citation>
    <scope>NUCLEOTIDE SEQUENCE [LARGE SCALE GENOMIC DNA]</scope>
    <source>
        <strain evidence="3 4">P26E</strain>
    </source>
</reference>
<keyword evidence="2" id="KW-0732">Signal</keyword>
<sequence length="222" mass="23026">MNTSFKATAGILILTGILGLSACSSSNNDAANATPEATAISQPEASSSPAPSTEPSKVPSAASPNAAGGGSESASSPEDSSKLLEELLQLAQQGKVPGVEYAAHTGLIDEVEAAWGEPDTKESAGKGIYSTYSKKHVVFGFNKGSKIFDVRSSAADLQKLTLKQIEAVLGTPDHTTVNGSDKIYIYQAGKQYDLKFIIPDASSTVDHISVFSEQDSINNMAG</sequence>
<protein>
    <recommendedName>
        <fullName evidence="5">DUF4309 domain-containing protein</fullName>
    </recommendedName>
</protein>
<dbReference type="InterPro" id="IPR025453">
    <property type="entry name" value="DUF4309"/>
</dbReference>
<accession>A0ABX3ELF2</accession>
<feature type="region of interest" description="Disordered" evidence="1">
    <location>
        <begin position="25"/>
        <end position="81"/>
    </location>
</feature>
<dbReference type="PROSITE" id="PS51257">
    <property type="entry name" value="PROKAR_LIPOPROTEIN"/>
    <property type="match status" value="1"/>
</dbReference>
<feature type="chain" id="PRO_5045382730" description="DUF4309 domain-containing protein" evidence="2">
    <location>
        <begin position="23"/>
        <end position="222"/>
    </location>
</feature>
<evidence type="ECO:0000313" key="3">
    <source>
        <dbReference type="EMBL" id="OKP83976.1"/>
    </source>
</evidence>
<gene>
    <name evidence="3" type="ORF">A3844_20575</name>
</gene>
<name>A0ABX3ELF2_9BACL</name>
<dbReference type="Proteomes" id="UP000186058">
    <property type="component" value="Unassembled WGS sequence"/>
</dbReference>
<evidence type="ECO:0000256" key="2">
    <source>
        <dbReference type="SAM" id="SignalP"/>
    </source>
</evidence>
<organism evidence="3 4">
    <name type="scientific">Paenibacillus helianthi</name>
    <dbReference type="NCBI Taxonomy" id="1349432"/>
    <lineage>
        <taxon>Bacteria</taxon>
        <taxon>Bacillati</taxon>
        <taxon>Bacillota</taxon>
        <taxon>Bacilli</taxon>
        <taxon>Bacillales</taxon>
        <taxon>Paenibacillaceae</taxon>
        <taxon>Paenibacillus</taxon>
    </lineage>
</organism>
<evidence type="ECO:0000256" key="1">
    <source>
        <dbReference type="SAM" id="MobiDB-lite"/>
    </source>
</evidence>
<evidence type="ECO:0008006" key="5">
    <source>
        <dbReference type="Google" id="ProtNLM"/>
    </source>
</evidence>